<dbReference type="SUPFAM" id="SSF50630">
    <property type="entry name" value="Acid proteases"/>
    <property type="match status" value="1"/>
</dbReference>
<evidence type="ECO:0000256" key="4">
    <source>
        <dbReference type="ARBA" id="ARBA00022759"/>
    </source>
</evidence>
<protein>
    <submittedName>
        <fullName evidence="7">Uncharacterized protein LOC105176501</fullName>
    </submittedName>
</protein>
<feature type="compositionally biased region" description="Polar residues" evidence="5">
    <location>
        <begin position="98"/>
        <end position="115"/>
    </location>
</feature>
<dbReference type="InterPro" id="IPR043502">
    <property type="entry name" value="DNA/RNA_pol_sf"/>
</dbReference>
<dbReference type="RefSeq" id="XP_011097623.1">
    <property type="nucleotide sequence ID" value="XM_011099321.1"/>
</dbReference>
<evidence type="ECO:0000256" key="1">
    <source>
        <dbReference type="ARBA" id="ARBA00022679"/>
    </source>
</evidence>
<evidence type="ECO:0000256" key="3">
    <source>
        <dbReference type="ARBA" id="ARBA00022722"/>
    </source>
</evidence>
<dbReference type="AlphaFoldDB" id="A0A6I9US77"/>
<dbReference type="GeneID" id="105176501"/>
<evidence type="ECO:0000313" key="6">
    <source>
        <dbReference type="Proteomes" id="UP000504604"/>
    </source>
</evidence>
<dbReference type="InterPro" id="IPR050951">
    <property type="entry name" value="Retrovirus_Pol_polyprotein"/>
</dbReference>
<dbReference type="PANTHER" id="PTHR37984">
    <property type="entry name" value="PROTEIN CBG26694"/>
    <property type="match status" value="1"/>
</dbReference>
<dbReference type="Proteomes" id="UP000504604">
    <property type="component" value="Linkage group LG13"/>
</dbReference>
<keyword evidence="2" id="KW-0548">Nucleotidyltransferase</keyword>
<keyword evidence="6" id="KW-1185">Reference proteome</keyword>
<reference evidence="7" key="1">
    <citation type="submission" date="2025-08" db="UniProtKB">
        <authorList>
            <consortium name="RefSeq"/>
        </authorList>
    </citation>
    <scope>IDENTIFICATION</scope>
</reference>
<feature type="region of interest" description="Disordered" evidence="5">
    <location>
        <begin position="88"/>
        <end position="115"/>
    </location>
</feature>
<gene>
    <name evidence="7" type="primary">LOC105176501</name>
</gene>
<dbReference type="SUPFAM" id="SSF56672">
    <property type="entry name" value="DNA/RNA polymerases"/>
    <property type="match status" value="1"/>
</dbReference>
<dbReference type="Pfam" id="PF08284">
    <property type="entry name" value="RVP_2"/>
    <property type="match status" value="1"/>
</dbReference>
<dbReference type="InterPro" id="IPR043128">
    <property type="entry name" value="Rev_trsase/Diguanyl_cyclase"/>
</dbReference>
<dbReference type="GO" id="GO:0016779">
    <property type="term" value="F:nucleotidyltransferase activity"/>
    <property type="evidence" value="ECO:0007669"/>
    <property type="project" value="UniProtKB-KW"/>
</dbReference>
<name>A0A6I9US77_SESIN</name>
<organism evidence="6 7">
    <name type="scientific">Sesamum indicum</name>
    <name type="common">Oriental sesame</name>
    <name type="synonym">Sesamum orientale</name>
    <dbReference type="NCBI Taxonomy" id="4182"/>
    <lineage>
        <taxon>Eukaryota</taxon>
        <taxon>Viridiplantae</taxon>
        <taxon>Streptophyta</taxon>
        <taxon>Embryophyta</taxon>
        <taxon>Tracheophyta</taxon>
        <taxon>Spermatophyta</taxon>
        <taxon>Magnoliopsida</taxon>
        <taxon>eudicotyledons</taxon>
        <taxon>Gunneridae</taxon>
        <taxon>Pentapetalae</taxon>
        <taxon>asterids</taxon>
        <taxon>lamiids</taxon>
        <taxon>Lamiales</taxon>
        <taxon>Pedaliaceae</taxon>
        <taxon>Sesamum</taxon>
    </lineage>
</organism>
<keyword evidence="4" id="KW-0255">Endonuclease</keyword>
<dbReference type="CDD" id="cd00303">
    <property type="entry name" value="retropepsin_like"/>
    <property type="match status" value="1"/>
</dbReference>
<dbReference type="Gene3D" id="2.40.70.10">
    <property type="entry name" value="Acid Proteases"/>
    <property type="match status" value="1"/>
</dbReference>
<dbReference type="OrthoDB" id="910080at2759"/>
<evidence type="ECO:0000256" key="5">
    <source>
        <dbReference type="SAM" id="MobiDB-lite"/>
    </source>
</evidence>
<keyword evidence="3" id="KW-0540">Nuclease</keyword>
<dbReference type="InterPro" id="IPR021109">
    <property type="entry name" value="Peptidase_aspartic_dom_sf"/>
</dbReference>
<dbReference type="GO" id="GO:0004519">
    <property type="term" value="F:endonuclease activity"/>
    <property type="evidence" value="ECO:0007669"/>
    <property type="project" value="UniProtKB-KW"/>
</dbReference>
<keyword evidence="1" id="KW-0808">Transferase</keyword>
<evidence type="ECO:0000256" key="2">
    <source>
        <dbReference type="ARBA" id="ARBA00022695"/>
    </source>
</evidence>
<dbReference type="KEGG" id="sind:105176501"/>
<dbReference type="PANTHER" id="PTHR37984:SF5">
    <property type="entry name" value="PROTEIN NYNRIN-LIKE"/>
    <property type="match status" value="1"/>
</dbReference>
<dbReference type="Gene3D" id="3.30.70.270">
    <property type="match status" value="2"/>
</dbReference>
<dbReference type="InParanoid" id="A0A6I9US77"/>
<accession>A0A6I9US77</accession>
<keyword evidence="4" id="KW-0378">Hydrolase</keyword>
<sequence>MADGTRLKELHEFQKKTELMLMDEKARRQASEEQIHSRLDQMSETQDGLQAAVMNIEHAMSTVQKQLHSVVEQLQHYNRNKSILGEGLTANLERGPSSKVTAQQSTAAEEPTSNNSASYNAIHRMEFPLFNGEEARIWIRRCLRYFQRIPIPEDQKETTVNAYLEKFEEVEAHMLIFNKSLHETFFMMKFISGLKEEIKGYVATMKPTTLNQAIVLARKPENMGKDDNPQARRYLTEVEVKLRKERNLFYKCDEPYTPGHRCKIRHVSMLMSEEEAKAYEEGEGHLEEPAKEEEGDVTVSFHALNGGINSNTLRVNRRVNGKEIHILIDSGSTHCLVDEKVAQVIECKLEPTTPTKVRVADGGKILSKFFCPTFCWEVQGHEFSHPAGVLKLGGYDCILGCDWLSAHNHVELDFHLLQVTITQAGKKITLKALTEEANLKTLSVYSLNRLLRKGNCGEKGELYTTKKSTSHNEKDPRLLELLHQFKDVLQEPSTLPPERAIEHNIELFTEAIPKKQHPYRYAYGQKTEIENMVKEMLKSGIIRASQSSFASPVLLVKKKDGGWRMCVDYRYLNKLIIKHNFTRPVIDELLDELHGARYFSKNKPEVDYLGHVISVKGVSTNPQKVECMRSWPVLTSVKALRGFPGLTGYYRKLIKGYGIISKHFTSLLKKDAFTWNSEAEMAFNRK</sequence>
<proteinExistence type="predicted"/>
<dbReference type="Gene3D" id="3.10.10.10">
    <property type="entry name" value="HIV Type 1 Reverse Transcriptase, subunit A, domain 1"/>
    <property type="match status" value="1"/>
</dbReference>
<evidence type="ECO:0000313" key="7">
    <source>
        <dbReference type="RefSeq" id="XP_011097623.1"/>
    </source>
</evidence>